<protein>
    <recommendedName>
        <fullName evidence="5">RRM domain-containing protein</fullName>
    </recommendedName>
</protein>
<comment type="caution">
    <text evidence="6">The sequence shown here is derived from an EMBL/GenBank/DDBJ whole genome shotgun (WGS) entry which is preliminary data.</text>
</comment>
<dbReference type="Pfam" id="PF00076">
    <property type="entry name" value="RRM_1"/>
    <property type="match status" value="1"/>
</dbReference>
<dbReference type="EMBL" id="BSEH01001127">
    <property type="protein sequence ID" value="GLJ59618.1"/>
    <property type="molecule type" value="Genomic_DNA"/>
</dbReference>
<feature type="domain" description="RRM" evidence="5">
    <location>
        <begin position="6"/>
        <end position="45"/>
    </location>
</feature>
<sequence>MCSLSDQKKTHKSRGFGFVEFALPQVAKAAAEAMHNYLFFNQVLKCRQMDKNDLPKHLFKTKYSGPTTVEVNKENHNVEKERYEENAQTCKENSRDSTFSSKVRHKL</sequence>
<feature type="compositionally biased region" description="Polar residues" evidence="4">
    <location>
        <begin position="86"/>
        <end position="101"/>
    </location>
</feature>
<evidence type="ECO:0000256" key="4">
    <source>
        <dbReference type="SAM" id="MobiDB-lite"/>
    </source>
</evidence>
<evidence type="ECO:0000313" key="7">
    <source>
        <dbReference type="Proteomes" id="UP001234787"/>
    </source>
</evidence>
<feature type="region of interest" description="Disordered" evidence="4">
    <location>
        <begin position="78"/>
        <end position="107"/>
    </location>
</feature>
<dbReference type="SUPFAM" id="SSF54928">
    <property type="entry name" value="RNA-binding domain, RBD"/>
    <property type="match status" value="1"/>
</dbReference>
<dbReference type="GO" id="GO:0003723">
    <property type="term" value="F:RNA binding"/>
    <property type="evidence" value="ECO:0007669"/>
    <property type="project" value="UniProtKB-KW"/>
</dbReference>
<gene>
    <name evidence="6" type="ORF">SUGI_1515950</name>
</gene>
<evidence type="ECO:0000256" key="2">
    <source>
        <dbReference type="ARBA" id="ARBA00022884"/>
    </source>
</evidence>
<comment type="subcellular location">
    <subcellularLocation>
        <location evidence="1">Nucleus</location>
        <location evidence="1">Nucleolus</location>
    </subcellularLocation>
</comment>
<dbReference type="AlphaFoldDB" id="A0AAD3RSA1"/>
<keyword evidence="2" id="KW-0694">RNA-binding</keyword>
<dbReference type="InterPro" id="IPR035979">
    <property type="entry name" value="RBD_domain_sf"/>
</dbReference>
<dbReference type="PANTHER" id="PTHR46754">
    <property type="entry name" value="MKI67 FHA DOMAIN-INTERACTING NUCLEOLAR PHOSPHOPROTEIN"/>
    <property type="match status" value="1"/>
</dbReference>
<evidence type="ECO:0000259" key="5">
    <source>
        <dbReference type="Pfam" id="PF00076"/>
    </source>
</evidence>
<dbReference type="InterPro" id="IPR012677">
    <property type="entry name" value="Nucleotide-bd_a/b_plait_sf"/>
</dbReference>
<accession>A0AAD3RSA1</accession>
<evidence type="ECO:0000256" key="1">
    <source>
        <dbReference type="ARBA" id="ARBA00004604"/>
    </source>
</evidence>
<organism evidence="6 7">
    <name type="scientific">Cryptomeria japonica</name>
    <name type="common">Japanese cedar</name>
    <name type="synonym">Cupressus japonica</name>
    <dbReference type="NCBI Taxonomy" id="3369"/>
    <lineage>
        <taxon>Eukaryota</taxon>
        <taxon>Viridiplantae</taxon>
        <taxon>Streptophyta</taxon>
        <taxon>Embryophyta</taxon>
        <taxon>Tracheophyta</taxon>
        <taxon>Spermatophyta</taxon>
        <taxon>Pinopsida</taxon>
        <taxon>Pinidae</taxon>
        <taxon>Conifers II</taxon>
        <taxon>Cupressales</taxon>
        <taxon>Cupressaceae</taxon>
        <taxon>Cryptomeria</taxon>
    </lineage>
</organism>
<keyword evidence="7" id="KW-1185">Reference proteome</keyword>
<evidence type="ECO:0000313" key="6">
    <source>
        <dbReference type="EMBL" id="GLJ59618.1"/>
    </source>
</evidence>
<dbReference type="GO" id="GO:0005730">
    <property type="term" value="C:nucleolus"/>
    <property type="evidence" value="ECO:0007669"/>
    <property type="project" value="UniProtKB-SubCell"/>
</dbReference>
<reference evidence="6" key="1">
    <citation type="submission" date="2022-12" db="EMBL/GenBank/DDBJ databases">
        <title>Chromosome-Level Genome Assembly of Japanese Cedar (Cryptomeriajaponica D. Don).</title>
        <authorList>
            <person name="Fujino T."/>
            <person name="Yamaguchi K."/>
            <person name="Yokoyama T."/>
            <person name="Hamanaka T."/>
            <person name="Harazono Y."/>
            <person name="Kamada H."/>
            <person name="Kobayashi W."/>
            <person name="Ujino-Ihara T."/>
            <person name="Uchiyama K."/>
            <person name="Matsumoto A."/>
            <person name="Izuno A."/>
            <person name="Tsumura Y."/>
            <person name="Toyoda A."/>
            <person name="Shigenobu S."/>
            <person name="Moriguchi Y."/>
            <person name="Ueno S."/>
            <person name="Kasahara M."/>
        </authorList>
    </citation>
    <scope>NUCLEOTIDE SEQUENCE</scope>
</reference>
<proteinExistence type="predicted"/>
<dbReference type="Proteomes" id="UP001234787">
    <property type="component" value="Unassembled WGS sequence"/>
</dbReference>
<name>A0AAD3RSA1_CRYJA</name>
<dbReference type="Gene3D" id="3.30.70.330">
    <property type="match status" value="1"/>
</dbReference>
<dbReference type="InterPro" id="IPR000504">
    <property type="entry name" value="RRM_dom"/>
</dbReference>
<keyword evidence="3" id="KW-0539">Nucleus</keyword>
<evidence type="ECO:0000256" key="3">
    <source>
        <dbReference type="ARBA" id="ARBA00023242"/>
    </source>
</evidence>